<feature type="transmembrane region" description="Helical" evidence="7">
    <location>
        <begin position="249"/>
        <end position="265"/>
    </location>
</feature>
<dbReference type="InterPro" id="IPR006153">
    <property type="entry name" value="Cation/H_exchanger_TM"/>
</dbReference>
<keyword evidence="3 7" id="KW-0812">Transmembrane</keyword>
<feature type="transmembrane region" description="Helical" evidence="7">
    <location>
        <begin position="21"/>
        <end position="40"/>
    </location>
</feature>
<dbReference type="PANTHER" id="PTHR32468:SF0">
    <property type="entry name" value="K(+)_H(+) ANTIPORTER 1"/>
    <property type="match status" value="1"/>
</dbReference>
<sequence>MEAHILASATTDKNLELVLDVLPALIVILVTSGLCGWLARWVWQPRVLGEMVAGVILGPTLFGWLFPDVQAAVFPDNVTPILYVISTLGLTLYMFLVGAGLDHGSGGERGGLHRPIVLAISGIVPALLLGGAVGFALWSQLSRDDVGRWLFAVFVGGALSLTAFPMLARILYERGLENSRLGRLSLLGASIDDAAAWCLLAVLCAVHAGDGTASAMRTIALALVFSAVALGVVRPLLRPLGRAISRKGDMTLGHTYILLLVPLVAGWLTDWIGIYSVFGGFIAGLTMPRDAAFRKLLHARMMNVVSVLLLPVFFTFSGLNTQLGGLGGGTMLLSFLAILTAAFVGKYFGCALAMRTLGFSTRESYAVGGLMNARGLMILIFINIGLAQGIITQEVFSMLVLVAVLTTAAALPLYSMALPRRLEEEQRAAVPEREKAPAAV</sequence>
<keyword evidence="2" id="KW-0813">Transport</keyword>
<dbReference type="EMBL" id="JAXCEI010000002">
    <property type="protein sequence ID" value="MFA1538329.1"/>
    <property type="molecule type" value="Genomic_DNA"/>
</dbReference>
<evidence type="ECO:0000256" key="6">
    <source>
        <dbReference type="ARBA" id="ARBA00023136"/>
    </source>
</evidence>
<evidence type="ECO:0000313" key="9">
    <source>
        <dbReference type="EMBL" id="MFA1538329.1"/>
    </source>
</evidence>
<protein>
    <submittedName>
        <fullName evidence="9">Cation:proton antiporter</fullName>
    </submittedName>
</protein>
<feature type="transmembrane region" description="Helical" evidence="7">
    <location>
        <begin position="116"/>
        <end position="137"/>
    </location>
</feature>
<feature type="transmembrane region" description="Helical" evidence="7">
    <location>
        <begin position="300"/>
        <end position="319"/>
    </location>
</feature>
<feature type="domain" description="Cation/H+ exchanger transmembrane" evidence="8">
    <location>
        <begin position="32"/>
        <end position="408"/>
    </location>
</feature>
<dbReference type="Pfam" id="PF00999">
    <property type="entry name" value="Na_H_Exchanger"/>
    <property type="match status" value="1"/>
</dbReference>
<keyword evidence="5" id="KW-0406">Ion transport</keyword>
<comment type="subcellular location">
    <subcellularLocation>
        <location evidence="1">Membrane</location>
        <topology evidence="1">Multi-pass membrane protein</topology>
    </subcellularLocation>
</comment>
<keyword evidence="4 7" id="KW-1133">Transmembrane helix</keyword>
<evidence type="ECO:0000256" key="1">
    <source>
        <dbReference type="ARBA" id="ARBA00004141"/>
    </source>
</evidence>
<evidence type="ECO:0000256" key="3">
    <source>
        <dbReference type="ARBA" id="ARBA00022692"/>
    </source>
</evidence>
<name>A0ABV4Q8N2_9ACTN</name>
<evidence type="ECO:0000256" key="5">
    <source>
        <dbReference type="ARBA" id="ARBA00023065"/>
    </source>
</evidence>
<dbReference type="InterPro" id="IPR038770">
    <property type="entry name" value="Na+/solute_symporter_sf"/>
</dbReference>
<keyword evidence="6 7" id="KW-0472">Membrane</keyword>
<keyword evidence="10" id="KW-1185">Reference proteome</keyword>
<dbReference type="PANTHER" id="PTHR32468">
    <property type="entry name" value="CATION/H + ANTIPORTER"/>
    <property type="match status" value="1"/>
</dbReference>
<feature type="transmembrane region" description="Helical" evidence="7">
    <location>
        <begin position="331"/>
        <end position="353"/>
    </location>
</feature>
<comment type="caution">
    <text evidence="9">The sequence shown here is derived from an EMBL/GenBank/DDBJ whole genome shotgun (WGS) entry which is preliminary data.</text>
</comment>
<evidence type="ECO:0000256" key="2">
    <source>
        <dbReference type="ARBA" id="ARBA00022448"/>
    </source>
</evidence>
<feature type="transmembrane region" description="Helical" evidence="7">
    <location>
        <begin position="184"/>
        <end position="209"/>
    </location>
</feature>
<gene>
    <name evidence="9" type="ORF">SM611_05250</name>
</gene>
<reference evidence="9 10" key="1">
    <citation type="submission" date="2023-11" db="EMBL/GenBank/DDBJ databases">
        <title>Actinomadura monticuli sp. nov., isolated from volcanic ash.</title>
        <authorList>
            <person name="Lee S.D."/>
            <person name="Yang H."/>
            <person name="Kim I.S."/>
        </authorList>
    </citation>
    <scope>NUCLEOTIDE SEQUENCE [LARGE SCALE GENOMIC DNA]</scope>
    <source>
        <strain evidence="9 10">DLS-62</strain>
    </source>
</reference>
<accession>A0ABV4Q8N2</accession>
<dbReference type="InterPro" id="IPR050794">
    <property type="entry name" value="CPA2_transporter"/>
</dbReference>
<feature type="transmembrane region" description="Helical" evidence="7">
    <location>
        <begin position="47"/>
        <end position="66"/>
    </location>
</feature>
<proteinExistence type="predicted"/>
<organism evidence="9 10">
    <name type="scientific">Actinomadura monticuli</name>
    <dbReference type="NCBI Taxonomy" id="3097367"/>
    <lineage>
        <taxon>Bacteria</taxon>
        <taxon>Bacillati</taxon>
        <taxon>Actinomycetota</taxon>
        <taxon>Actinomycetes</taxon>
        <taxon>Streptosporangiales</taxon>
        <taxon>Thermomonosporaceae</taxon>
        <taxon>Actinomadura</taxon>
    </lineage>
</organism>
<evidence type="ECO:0000313" key="10">
    <source>
        <dbReference type="Proteomes" id="UP001569963"/>
    </source>
</evidence>
<dbReference type="Proteomes" id="UP001569963">
    <property type="component" value="Unassembled WGS sequence"/>
</dbReference>
<feature type="transmembrane region" description="Helical" evidence="7">
    <location>
        <begin position="78"/>
        <end position="96"/>
    </location>
</feature>
<evidence type="ECO:0000256" key="7">
    <source>
        <dbReference type="SAM" id="Phobius"/>
    </source>
</evidence>
<feature type="transmembrane region" description="Helical" evidence="7">
    <location>
        <begin position="149"/>
        <end position="172"/>
    </location>
</feature>
<feature type="transmembrane region" description="Helical" evidence="7">
    <location>
        <begin position="215"/>
        <end position="237"/>
    </location>
</feature>
<dbReference type="RefSeq" id="WP_371947669.1">
    <property type="nucleotide sequence ID" value="NZ_JAXCEI010000002.1"/>
</dbReference>
<evidence type="ECO:0000259" key="8">
    <source>
        <dbReference type="Pfam" id="PF00999"/>
    </source>
</evidence>
<feature type="transmembrane region" description="Helical" evidence="7">
    <location>
        <begin position="365"/>
        <end position="390"/>
    </location>
</feature>
<feature type="transmembrane region" description="Helical" evidence="7">
    <location>
        <begin position="396"/>
        <end position="417"/>
    </location>
</feature>
<dbReference type="Gene3D" id="1.20.1530.20">
    <property type="match status" value="1"/>
</dbReference>
<evidence type="ECO:0000256" key="4">
    <source>
        <dbReference type="ARBA" id="ARBA00022989"/>
    </source>
</evidence>